<protein>
    <submittedName>
        <fullName evidence="1">Uncharacterized protein</fullName>
    </submittedName>
</protein>
<proteinExistence type="predicted"/>
<organism evidence="1 2">
    <name type="scientific">Tenebrio molitor</name>
    <name type="common">Yellow mealworm beetle</name>
    <dbReference type="NCBI Taxonomy" id="7067"/>
    <lineage>
        <taxon>Eukaryota</taxon>
        <taxon>Metazoa</taxon>
        <taxon>Ecdysozoa</taxon>
        <taxon>Arthropoda</taxon>
        <taxon>Hexapoda</taxon>
        <taxon>Insecta</taxon>
        <taxon>Pterygota</taxon>
        <taxon>Neoptera</taxon>
        <taxon>Endopterygota</taxon>
        <taxon>Coleoptera</taxon>
        <taxon>Polyphaga</taxon>
        <taxon>Cucujiformia</taxon>
        <taxon>Tenebrionidae</taxon>
        <taxon>Tenebrio</taxon>
    </lineage>
</organism>
<reference evidence="1" key="2">
    <citation type="submission" date="2021-08" db="EMBL/GenBank/DDBJ databases">
        <authorList>
            <person name="Eriksson T."/>
        </authorList>
    </citation>
    <scope>NUCLEOTIDE SEQUENCE</scope>
    <source>
        <strain evidence="1">Stoneville</strain>
        <tissue evidence="1">Whole head</tissue>
    </source>
</reference>
<keyword evidence="2" id="KW-1185">Reference proteome</keyword>
<reference evidence="1" key="1">
    <citation type="journal article" date="2020" name="J Insects Food Feed">
        <title>The yellow mealworm (Tenebrio molitor) genome: a resource for the emerging insects as food and feed industry.</title>
        <authorList>
            <person name="Eriksson T."/>
            <person name="Andere A."/>
            <person name="Kelstrup H."/>
            <person name="Emery V."/>
            <person name="Picard C."/>
        </authorList>
    </citation>
    <scope>NUCLEOTIDE SEQUENCE</scope>
    <source>
        <strain evidence="1">Stoneville</strain>
        <tissue evidence="1">Whole head</tissue>
    </source>
</reference>
<evidence type="ECO:0000313" key="1">
    <source>
        <dbReference type="EMBL" id="KAH0818405.1"/>
    </source>
</evidence>
<dbReference type="Proteomes" id="UP000719412">
    <property type="component" value="Unassembled WGS sequence"/>
</dbReference>
<accession>A0A8J6LEI0</accession>
<comment type="caution">
    <text evidence="1">The sequence shown here is derived from an EMBL/GenBank/DDBJ whole genome shotgun (WGS) entry which is preliminary data.</text>
</comment>
<evidence type="ECO:0000313" key="2">
    <source>
        <dbReference type="Proteomes" id="UP000719412"/>
    </source>
</evidence>
<sequence>MRSRCLVIAATFTTRTAIESWRVDGVAALLYYVTGDFLFSPGIHQTNYKHITANSAKTTPCKMTLSGRSECPNKTPRFSNIFVPESQLQRLQTVEGRNMWSFRKRKRSSPGRSLQNTEKRLVQTIGAHRNNSE</sequence>
<dbReference type="EMBL" id="JABDTM020017755">
    <property type="protein sequence ID" value="KAH0818405.1"/>
    <property type="molecule type" value="Genomic_DNA"/>
</dbReference>
<dbReference type="AlphaFoldDB" id="A0A8J6LEI0"/>
<gene>
    <name evidence="1" type="ORF">GEV33_004386</name>
</gene>
<name>A0A8J6LEI0_TENMO</name>